<dbReference type="PANTHER" id="PTHR45527">
    <property type="entry name" value="NONRIBOSOMAL PEPTIDE SYNTHETASE"/>
    <property type="match status" value="1"/>
</dbReference>
<comment type="caution">
    <text evidence="3">The sequence shown here is derived from an EMBL/GenBank/DDBJ whole genome shotgun (WGS) entry which is preliminary data.</text>
</comment>
<dbReference type="EMBL" id="JBHFEH010000002">
    <property type="protein sequence ID" value="KAL2058562.1"/>
    <property type="molecule type" value="Genomic_DNA"/>
</dbReference>
<dbReference type="InterPro" id="IPR042099">
    <property type="entry name" value="ANL_N_sf"/>
</dbReference>
<protein>
    <recommendedName>
        <fullName evidence="5">AMP-dependent synthetase/ligase domain-containing protein</fullName>
    </recommendedName>
</protein>
<dbReference type="Proteomes" id="UP001590951">
    <property type="component" value="Unassembled WGS sequence"/>
</dbReference>
<dbReference type="InterPro" id="IPR045851">
    <property type="entry name" value="AMP-bd_C_sf"/>
</dbReference>
<evidence type="ECO:0008006" key="5">
    <source>
        <dbReference type="Google" id="ProtNLM"/>
    </source>
</evidence>
<keyword evidence="2" id="KW-0597">Phosphoprotein</keyword>
<keyword evidence="1" id="KW-0596">Phosphopantetheine</keyword>
<sequence length="177" mass="19924">MNRVYLISAYGPYESSVCVAEDAKLGQPSKIGRAVGSVAWIVDEACHERLVSIGCIGEILTEGPLVARGYLNDQMKTAKSFTEDPPWLVQRQGDAFPGRKRRLYKSGDLGRYNADGSIQFLEWKDLQKKIRGQRIEVGDVESHLRRLLPTDMSVAVDVIVPVRQPRRAEARWIPEDQ</sequence>
<evidence type="ECO:0000313" key="4">
    <source>
        <dbReference type="Proteomes" id="UP001590951"/>
    </source>
</evidence>
<dbReference type="PANTHER" id="PTHR45527:SF1">
    <property type="entry name" value="FATTY ACID SYNTHASE"/>
    <property type="match status" value="1"/>
</dbReference>
<dbReference type="Gene3D" id="3.40.50.12780">
    <property type="entry name" value="N-terminal domain of ligase-like"/>
    <property type="match status" value="1"/>
</dbReference>
<evidence type="ECO:0000256" key="2">
    <source>
        <dbReference type="ARBA" id="ARBA00022553"/>
    </source>
</evidence>
<name>A0ABR4BME5_9LECA</name>
<evidence type="ECO:0000313" key="3">
    <source>
        <dbReference type="EMBL" id="KAL2058562.1"/>
    </source>
</evidence>
<evidence type="ECO:0000256" key="1">
    <source>
        <dbReference type="ARBA" id="ARBA00022450"/>
    </source>
</evidence>
<keyword evidence="4" id="KW-1185">Reference proteome</keyword>
<dbReference type="SUPFAM" id="SSF56801">
    <property type="entry name" value="Acetyl-CoA synthetase-like"/>
    <property type="match status" value="1"/>
</dbReference>
<dbReference type="Gene3D" id="3.30.300.30">
    <property type="match status" value="1"/>
</dbReference>
<accession>A0ABR4BME5</accession>
<gene>
    <name evidence="3" type="ORF">ABVK25_001290</name>
</gene>
<proteinExistence type="predicted"/>
<reference evidence="3 4" key="1">
    <citation type="submission" date="2024-09" db="EMBL/GenBank/DDBJ databases">
        <title>Rethinking Asexuality: The Enigmatic Case of Functional Sexual Genes in Lepraria (Stereocaulaceae).</title>
        <authorList>
            <person name="Doellman M."/>
            <person name="Sun Y."/>
            <person name="Barcenas-Pena A."/>
            <person name="Lumbsch H.T."/>
            <person name="Grewe F."/>
        </authorList>
    </citation>
    <scope>NUCLEOTIDE SEQUENCE [LARGE SCALE GENOMIC DNA]</scope>
    <source>
        <strain evidence="3 4">Grewe 0041</strain>
    </source>
</reference>
<organism evidence="3 4">
    <name type="scientific">Lepraria finkii</name>
    <dbReference type="NCBI Taxonomy" id="1340010"/>
    <lineage>
        <taxon>Eukaryota</taxon>
        <taxon>Fungi</taxon>
        <taxon>Dikarya</taxon>
        <taxon>Ascomycota</taxon>
        <taxon>Pezizomycotina</taxon>
        <taxon>Lecanoromycetes</taxon>
        <taxon>OSLEUM clade</taxon>
        <taxon>Lecanoromycetidae</taxon>
        <taxon>Lecanorales</taxon>
        <taxon>Lecanorineae</taxon>
        <taxon>Stereocaulaceae</taxon>
        <taxon>Lepraria</taxon>
    </lineage>
</organism>